<accession>A0A653BR36</accession>
<dbReference type="Proteomes" id="UP000410492">
    <property type="component" value="Unassembled WGS sequence"/>
</dbReference>
<dbReference type="AlphaFoldDB" id="A0A653BR36"/>
<protein>
    <submittedName>
        <fullName evidence="2">Uncharacterized protein</fullName>
    </submittedName>
</protein>
<evidence type="ECO:0000313" key="2">
    <source>
        <dbReference type="EMBL" id="VEN37456.1"/>
    </source>
</evidence>
<name>A0A653BR36_CALMS</name>
<proteinExistence type="predicted"/>
<keyword evidence="3" id="KW-1185">Reference proteome</keyword>
<sequence>MTSSVSRLTNLVMPRTLDAEK</sequence>
<dbReference type="EMBL" id="CAACVG010003391">
    <property type="protein sequence ID" value="VEN37456.1"/>
    <property type="molecule type" value="Genomic_DNA"/>
</dbReference>
<feature type="region of interest" description="Disordered" evidence="1">
    <location>
        <begin position="1"/>
        <end position="21"/>
    </location>
</feature>
<evidence type="ECO:0000256" key="1">
    <source>
        <dbReference type="SAM" id="MobiDB-lite"/>
    </source>
</evidence>
<organism evidence="2 3">
    <name type="scientific">Callosobruchus maculatus</name>
    <name type="common">Southern cowpea weevil</name>
    <name type="synonym">Pulse bruchid</name>
    <dbReference type="NCBI Taxonomy" id="64391"/>
    <lineage>
        <taxon>Eukaryota</taxon>
        <taxon>Metazoa</taxon>
        <taxon>Ecdysozoa</taxon>
        <taxon>Arthropoda</taxon>
        <taxon>Hexapoda</taxon>
        <taxon>Insecta</taxon>
        <taxon>Pterygota</taxon>
        <taxon>Neoptera</taxon>
        <taxon>Endopterygota</taxon>
        <taxon>Coleoptera</taxon>
        <taxon>Polyphaga</taxon>
        <taxon>Cucujiformia</taxon>
        <taxon>Chrysomeloidea</taxon>
        <taxon>Chrysomelidae</taxon>
        <taxon>Bruchinae</taxon>
        <taxon>Bruchini</taxon>
        <taxon>Callosobruchus</taxon>
    </lineage>
</organism>
<reference evidence="2 3" key="1">
    <citation type="submission" date="2019-01" db="EMBL/GenBank/DDBJ databases">
        <authorList>
            <person name="Sayadi A."/>
        </authorList>
    </citation>
    <scope>NUCLEOTIDE SEQUENCE [LARGE SCALE GENOMIC DNA]</scope>
</reference>
<evidence type="ECO:0000313" key="3">
    <source>
        <dbReference type="Proteomes" id="UP000410492"/>
    </source>
</evidence>
<gene>
    <name evidence="2" type="ORF">CALMAC_LOCUS2698</name>
</gene>